<dbReference type="RefSeq" id="XP_034404934.1">
    <property type="nucleotide sequence ID" value="XM_034549043.1"/>
</dbReference>
<feature type="compositionally biased region" description="Basic and acidic residues" evidence="1">
    <location>
        <begin position="19"/>
        <end position="29"/>
    </location>
</feature>
<feature type="compositionally biased region" description="Basic and acidic residues" evidence="1">
    <location>
        <begin position="71"/>
        <end position="83"/>
    </location>
</feature>
<dbReference type="AlphaFoldDB" id="A0A8C3A964"/>
<dbReference type="OrthoDB" id="118105at2759"/>
<accession>A0A8C3A964</accession>
<gene>
    <name evidence="3" type="primary">LOC117741815</name>
</gene>
<evidence type="ECO:0000313" key="4">
    <source>
        <dbReference type="Proteomes" id="UP000694565"/>
    </source>
</evidence>
<feature type="domain" description="PiggyBac transposable element-derived protein" evidence="2">
    <location>
        <begin position="141"/>
        <end position="511"/>
    </location>
</feature>
<evidence type="ECO:0000313" key="3">
    <source>
        <dbReference type="Ensembl" id="ENSCLMP00005037863.1"/>
    </source>
</evidence>
<dbReference type="PANTHER" id="PTHR46599:SF3">
    <property type="entry name" value="PIGGYBAC TRANSPOSABLE ELEMENT-DERIVED PROTEIN 4"/>
    <property type="match status" value="1"/>
</dbReference>
<dbReference type="Proteomes" id="UP000694565">
    <property type="component" value="Unplaced"/>
</dbReference>
<dbReference type="KEGG" id="clum:117741815"/>
<dbReference type="PANTHER" id="PTHR46599">
    <property type="entry name" value="PIGGYBAC TRANSPOSABLE ELEMENT-DERIVED PROTEIN 4"/>
    <property type="match status" value="1"/>
</dbReference>
<evidence type="ECO:0000256" key="1">
    <source>
        <dbReference type="SAM" id="MobiDB-lite"/>
    </source>
</evidence>
<protein>
    <recommendedName>
        <fullName evidence="2">PiggyBac transposable element-derived protein domain-containing protein</fullName>
    </recommendedName>
</protein>
<reference evidence="3" key="2">
    <citation type="submission" date="2025-09" db="UniProtKB">
        <authorList>
            <consortium name="Ensembl"/>
        </authorList>
    </citation>
    <scope>IDENTIFICATION</scope>
</reference>
<dbReference type="Pfam" id="PF13843">
    <property type="entry name" value="DDE_Tnp_1_7"/>
    <property type="match status" value="1"/>
</dbReference>
<proteinExistence type="predicted"/>
<dbReference type="Ensembl" id="ENSCLMT00005039329.1">
    <property type="protein sequence ID" value="ENSCLMP00005037863.1"/>
    <property type="gene ID" value="ENSCLMG00005017976.1"/>
</dbReference>
<dbReference type="InterPro" id="IPR029526">
    <property type="entry name" value="PGBD"/>
</dbReference>
<dbReference type="GeneID" id="117741815"/>
<feature type="region of interest" description="Disordered" evidence="1">
    <location>
        <begin position="71"/>
        <end position="131"/>
    </location>
</feature>
<name>A0A8C3A964_CYCLU</name>
<dbReference type="GeneTree" id="ENSGT00940000163467"/>
<feature type="compositionally biased region" description="Acidic residues" evidence="1">
    <location>
        <begin position="30"/>
        <end position="48"/>
    </location>
</feature>
<sequence length="613" mass="69379">MAEPSRRSLYSMEEAVETCLRRDSDHSGDEISEEDSEMSFDSEAEEMFLEGGDFILDKPSSYSYWQCPLQEKKESTSLEEEPHSPTPQRSGGRGRSKQAGSSTPEEGWNDIDVPDVTPPQPTFRPNRALGPQLNPTATYTALQLFQRFFATSILQQIVRNTNEFGAARHTTPSNPWIAMTLEDMFSFMSLVVYFGLVKCSAFTDYWRGGKLYSMPFPKKVMTGKKFLRISRTLHLSSVAADAANEQKRGTPAFDRLASIKPLYEEIREACRRHFHPGQDISIGERMVASKAHMAFKQYMKNKPVPWGYKLFVLADSRNGYTWDFFTYEGKLQGKTGNGLSYNSVMELIDTQLLGTGYKLYVDNFYTSPTLFTDLLQMKIWACGPVRTNRIGFPKTNENRLVPESARGSIRWIRKDSLLFVQWRDTKDVFMCSTFHTAHAKDSIPRRLKDAAGHWAVTDIPIPPAVKEYNRCMGGVDLSNSLIGYYKVLHKTMKWYKTFFYHFMDIAIVNAFLLHKDVAKGNGEVPMSQKAFRETLAEQLAEAGSPSTATPAPPPAPHGPHHKPVYITGSSTAGRLKCHQCHKKTPLKCSSCDVALCLIPTRDCYNEWHTANDM</sequence>
<organism evidence="3 4">
    <name type="scientific">Cyclopterus lumpus</name>
    <name type="common">Lumpsucker</name>
    <dbReference type="NCBI Taxonomy" id="8103"/>
    <lineage>
        <taxon>Eukaryota</taxon>
        <taxon>Metazoa</taxon>
        <taxon>Chordata</taxon>
        <taxon>Craniata</taxon>
        <taxon>Vertebrata</taxon>
        <taxon>Euteleostomi</taxon>
        <taxon>Actinopterygii</taxon>
        <taxon>Neopterygii</taxon>
        <taxon>Teleostei</taxon>
        <taxon>Neoteleostei</taxon>
        <taxon>Acanthomorphata</taxon>
        <taxon>Eupercaria</taxon>
        <taxon>Perciformes</taxon>
        <taxon>Cottioidei</taxon>
        <taxon>Cottales</taxon>
        <taxon>Cyclopteridae</taxon>
        <taxon>Cyclopterus</taxon>
    </lineage>
</organism>
<evidence type="ECO:0000259" key="2">
    <source>
        <dbReference type="Pfam" id="PF13843"/>
    </source>
</evidence>
<reference evidence="3" key="1">
    <citation type="submission" date="2025-08" db="UniProtKB">
        <authorList>
            <consortium name="Ensembl"/>
        </authorList>
    </citation>
    <scope>IDENTIFICATION</scope>
</reference>
<keyword evidence="4" id="KW-1185">Reference proteome</keyword>
<feature type="region of interest" description="Disordered" evidence="1">
    <location>
        <begin position="19"/>
        <end position="52"/>
    </location>
</feature>
<feature type="region of interest" description="Disordered" evidence="1">
    <location>
        <begin position="539"/>
        <end position="563"/>
    </location>
</feature>